<evidence type="ECO:0000256" key="1">
    <source>
        <dbReference type="SAM" id="MobiDB-lite"/>
    </source>
</evidence>
<reference evidence="2" key="3">
    <citation type="submission" date="2023-07" db="EMBL/GenBank/DDBJ databases">
        <title>An improved reference 1 genome and first organelle genomes of Quercus suber.</title>
        <authorList>
            <consortium name="Genosuber Consortium"/>
            <person name="Usie A."/>
            <person name="Serra O."/>
            <person name="Barros P."/>
        </authorList>
    </citation>
    <scope>NUCLEOTIDE SEQUENCE</scope>
    <source>
        <strain evidence="2">HL8</strain>
        <tissue evidence="2">Leaves</tissue>
    </source>
</reference>
<dbReference type="AlphaFoldDB" id="A0AAW0M441"/>
<reference evidence="2" key="2">
    <citation type="journal article" date="2018" name="Sci. Data">
        <title>The draft genome sequence of cork oak.</title>
        <authorList>
            <person name="Ramos A.M."/>
            <person name="Usie A."/>
            <person name="Barbosa P."/>
            <person name="Barros P.M."/>
            <person name="Capote T."/>
            <person name="Chaves I."/>
            <person name="Simoes F."/>
            <person name="Abreu I."/>
            <person name="Carrasquinho I."/>
            <person name="Faro C."/>
            <person name="Guimaraes J.B."/>
            <person name="Mendonca D."/>
            <person name="Nobrega F."/>
            <person name="Rodrigues L."/>
            <person name="Saibo N.J.M."/>
            <person name="Varela M.C."/>
            <person name="Egas C."/>
            <person name="Matos J."/>
            <person name="Miguel C.M."/>
            <person name="Oliveira M.M."/>
            <person name="Ricardo C.P."/>
            <person name="Goncalves S."/>
        </authorList>
    </citation>
    <scope>NUCLEOTIDE SEQUENCE [LARGE SCALE GENOMIC DNA]</scope>
    <source>
        <strain evidence="2">HL8</strain>
    </source>
</reference>
<dbReference type="EMBL" id="PKMF04000026">
    <property type="protein sequence ID" value="KAK7857509.1"/>
    <property type="molecule type" value="Genomic_DNA"/>
</dbReference>
<protein>
    <submittedName>
        <fullName evidence="2">Uncharacterized protein</fullName>
    </submittedName>
</protein>
<feature type="compositionally biased region" description="Basic and acidic residues" evidence="1">
    <location>
        <begin position="31"/>
        <end position="42"/>
    </location>
</feature>
<proteinExistence type="predicted"/>
<evidence type="ECO:0000313" key="2">
    <source>
        <dbReference type="EMBL" id="KAK7857509.1"/>
    </source>
</evidence>
<feature type="compositionally biased region" description="Basic and acidic residues" evidence="1">
    <location>
        <begin position="8"/>
        <end position="24"/>
    </location>
</feature>
<reference evidence="2" key="1">
    <citation type="submission" date="2017-12" db="EMBL/GenBank/DDBJ databases">
        <authorList>
            <person name="Barbosa P."/>
            <person name="Usie A."/>
            <person name="Ramos A.M."/>
        </authorList>
    </citation>
    <scope>NUCLEOTIDE SEQUENCE</scope>
    <source>
        <strain evidence="2">HL8</strain>
        <tissue evidence="2">Leaves</tissue>
    </source>
</reference>
<gene>
    <name evidence="2" type="ORF">CFP56_017037</name>
</gene>
<organism evidence="2">
    <name type="scientific">Quercus suber</name>
    <name type="common">Cork oak</name>
    <dbReference type="NCBI Taxonomy" id="58331"/>
    <lineage>
        <taxon>Eukaryota</taxon>
        <taxon>Viridiplantae</taxon>
        <taxon>Streptophyta</taxon>
        <taxon>Embryophyta</taxon>
        <taxon>Tracheophyta</taxon>
        <taxon>Spermatophyta</taxon>
        <taxon>Magnoliopsida</taxon>
        <taxon>eudicotyledons</taxon>
        <taxon>Gunneridae</taxon>
        <taxon>Pentapetalae</taxon>
        <taxon>rosids</taxon>
        <taxon>fabids</taxon>
        <taxon>Fagales</taxon>
        <taxon>Fagaceae</taxon>
        <taxon>Quercus</taxon>
    </lineage>
</organism>
<name>A0AAW0M441_QUESU</name>
<feature type="region of interest" description="Disordered" evidence="1">
    <location>
        <begin position="1"/>
        <end position="49"/>
    </location>
</feature>
<sequence length="68" mass="7510">MDFDAYDYLEKTVENPEPGKEKEGAVNGGGEIEKSGNKERSRSSKHKKRENTISGAINFYLCGLCGII</sequence>
<accession>A0AAW0M441</accession>
<comment type="caution">
    <text evidence="2">The sequence shown here is derived from an EMBL/GenBank/DDBJ whole genome shotgun (WGS) entry which is preliminary data.</text>
</comment>